<evidence type="ECO:0000259" key="2">
    <source>
        <dbReference type="Pfam" id="PF07833"/>
    </source>
</evidence>
<dbReference type="AlphaFoldDB" id="F6DMJ4"/>
<name>F6DMJ4_DESRL</name>
<accession>F6DMJ4</accession>
<proteinExistence type="predicted"/>
<evidence type="ECO:0000256" key="1">
    <source>
        <dbReference type="SAM" id="SignalP"/>
    </source>
</evidence>
<reference evidence="4" key="1">
    <citation type="submission" date="2011-05" db="EMBL/GenBank/DDBJ databases">
        <title>Complete sequence of Desulfotomaculum ruminis DSM 2154.</title>
        <authorList>
            <person name="Lucas S."/>
            <person name="Copeland A."/>
            <person name="Lapidus A."/>
            <person name="Cheng J.-F."/>
            <person name="Goodwin L."/>
            <person name="Pitluck S."/>
            <person name="Lu M."/>
            <person name="Detter J.C."/>
            <person name="Han C."/>
            <person name="Tapia R."/>
            <person name="Land M."/>
            <person name="Hauser L."/>
            <person name="Kyrpides N."/>
            <person name="Ivanova N."/>
            <person name="Mikhailova N."/>
            <person name="Pagani I."/>
            <person name="Stams A.J.M."/>
            <person name="Plugge C.M."/>
            <person name="Muyzer G."/>
            <person name="Kuever J."/>
            <person name="Parshina S.N."/>
            <person name="Ivanova A.E."/>
            <person name="Nazina T.N."/>
            <person name="Brambilla E."/>
            <person name="Spring S."/>
            <person name="Klenk H.-P."/>
            <person name="Woyke T."/>
        </authorList>
    </citation>
    <scope>NUCLEOTIDE SEQUENCE [LARGE SCALE GENOMIC DNA]</scope>
    <source>
        <strain evidence="4">ATCC 23193 / DSM 2154 / NCIB 8452 / DL</strain>
    </source>
</reference>
<protein>
    <submittedName>
        <fullName evidence="3">Copper amine oxidase-like domain-containing protein</fullName>
    </submittedName>
</protein>
<dbReference type="Gene3D" id="3.30.457.10">
    <property type="entry name" value="Copper amine oxidase-like, N-terminal domain"/>
    <property type="match status" value="1"/>
</dbReference>
<feature type="signal peptide" evidence="1">
    <location>
        <begin position="1"/>
        <end position="26"/>
    </location>
</feature>
<dbReference type="STRING" id="696281.Desru_3552"/>
<evidence type="ECO:0000313" key="3">
    <source>
        <dbReference type="EMBL" id="AEG61755.1"/>
    </source>
</evidence>
<reference evidence="3 4" key="2">
    <citation type="journal article" date="2012" name="Stand. Genomic Sci.">
        <title>Complete genome sequence of the sulfate-reducing firmicute Desulfotomaculum ruminis type strain (DL(T)).</title>
        <authorList>
            <person name="Spring S."/>
            <person name="Visser M."/>
            <person name="Lu M."/>
            <person name="Copeland A."/>
            <person name="Lapidus A."/>
            <person name="Lucas S."/>
            <person name="Cheng J.F."/>
            <person name="Han C."/>
            <person name="Tapia R."/>
            <person name="Goodwin L.A."/>
            <person name="Pitluck S."/>
            <person name="Ivanova N."/>
            <person name="Land M."/>
            <person name="Hauser L."/>
            <person name="Larimer F."/>
            <person name="Rohde M."/>
            <person name="Goker M."/>
            <person name="Detter J.C."/>
            <person name="Kyrpides N.C."/>
            <person name="Woyke T."/>
            <person name="Schaap P.J."/>
            <person name="Plugge C.M."/>
            <person name="Muyzer G."/>
            <person name="Kuever J."/>
            <person name="Pereira I.A."/>
            <person name="Parshina S.N."/>
            <person name="Bernier-Latmani R."/>
            <person name="Stams A.J."/>
            <person name="Klenk H.P."/>
        </authorList>
    </citation>
    <scope>NUCLEOTIDE SEQUENCE [LARGE SCALE GENOMIC DNA]</scope>
    <source>
        <strain evidence="4">ATCC 23193 / DSM 2154 / NCIB 8452 / DL</strain>
    </source>
</reference>
<dbReference type="InterPro" id="IPR036582">
    <property type="entry name" value="Mao_N_sf"/>
</dbReference>
<keyword evidence="1" id="KW-0732">Signal</keyword>
<evidence type="ECO:0000313" key="4">
    <source>
        <dbReference type="Proteomes" id="UP000009234"/>
    </source>
</evidence>
<feature type="chain" id="PRO_5003335015" evidence="1">
    <location>
        <begin position="27"/>
        <end position="323"/>
    </location>
</feature>
<dbReference type="Pfam" id="PF07833">
    <property type="entry name" value="Cu_amine_oxidN1"/>
    <property type="match status" value="1"/>
</dbReference>
<dbReference type="HOGENOM" id="CLU_715205_0_0_9"/>
<organism evidence="3 4">
    <name type="scientific">Desulforamulus ruminis (strain ATCC 23193 / DSM 2154 / NCIMB 8452 / DL)</name>
    <name type="common">Desulfotomaculum ruminis</name>
    <dbReference type="NCBI Taxonomy" id="696281"/>
    <lineage>
        <taxon>Bacteria</taxon>
        <taxon>Bacillati</taxon>
        <taxon>Bacillota</taxon>
        <taxon>Clostridia</taxon>
        <taxon>Eubacteriales</taxon>
        <taxon>Peptococcaceae</taxon>
        <taxon>Desulforamulus</taxon>
    </lineage>
</organism>
<dbReference type="InterPro" id="IPR012854">
    <property type="entry name" value="Cu_amine_oxidase-like_N"/>
</dbReference>
<dbReference type="PROSITE" id="PS51257">
    <property type="entry name" value="PROKAR_LIPOPROTEIN"/>
    <property type="match status" value="1"/>
</dbReference>
<dbReference type="SUPFAM" id="SSF55383">
    <property type="entry name" value="Copper amine oxidase, domain N"/>
    <property type="match status" value="1"/>
</dbReference>
<sequence length="323" mass="36259">MRKNLLITTLVFIGCCFFIFTVPASAASHSGINILLNGKAVEFTNDSGYPFVDENNRTMVPLRVTMESAGFVVGYDTNARTAIVITEHNRIEVPIGTNKIYTNNQLTENDTVAVVKNGRTYLPIRAVLENAGYTVEWAGDTNTVNAYTFNYDAKEFVPYSTSSLSTLLENILKGNVIYYQGQYYATPEYVKMMTNVQVHYYGNDLNTAIYPQASRYDLAEFDESQIEWVSGITFDYILVQDSQLAEFGIAGKRSDIPGYSYVYAFYEQGISGDKIIYCVDEMTDKFINATDATGTFNGIRMKKESGTLFFNYADLKAKGIYSR</sequence>
<dbReference type="RefSeq" id="WP_013843501.1">
    <property type="nucleotide sequence ID" value="NC_015589.1"/>
</dbReference>
<dbReference type="eggNOG" id="COG4632">
    <property type="taxonomic scope" value="Bacteria"/>
</dbReference>
<dbReference type="EMBL" id="CP002780">
    <property type="protein sequence ID" value="AEG61755.1"/>
    <property type="molecule type" value="Genomic_DNA"/>
</dbReference>
<dbReference type="OrthoDB" id="9769314at2"/>
<keyword evidence="4" id="KW-1185">Reference proteome</keyword>
<dbReference type="KEGG" id="dru:Desru_3552"/>
<feature type="domain" description="Copper amine oxidase-like N-terminal" evidence="2">
    <location>
        <begin position="36"/>
        <end position="144"/>
    </location>
</feature>
<gene>
    <name evidence="3" type="ordered locus">Desru_3552</name>
</gene>
<dbReference type="Proteomes" id="UP000009234">
    <property type="component" value="Chromosome"/>
</dbReference>